<keyword evidence="2" id="KW-1185">Reference proteome</keyword>
<protein>
    <submittedName>
        <fullName evidence="1">Protein of unassigned function</fullName>
    </submittedName>
</protein>
<dbReference type="STRING" id="693986.MOC_3398"/>
<gene>
    <name evidence="1" type="ORF">MOC_3398</name>
</gene>
<sequence>MVGKTGAGEGIRTLDPNLGKIRLVPFPVLTGAFEFFLSL</sequence>
<dbReference type="EMBL" id="CP003811">
    <property type="protein sequence ID" value="AIQ91153.1"/>
    <property type="molecule type" value="Genomic_DNA"/>
</dbReference>
<dbReference type="Proteomes" id="UP000029492">
    <property type="component" value="Chromosome"/>
</dbReference>
<dbReference type="AlphaFoldDB" id="A0A089NZA6"/>
<reference evidence="1 2" key="1">
    <citation type="journal article" date="2014" name="PLoS ONE">
        <title>Genome Information of Methylobacterium oryzae, a Plant-Probiotic Methylotroph in the Phyllosphere.</title>
        <authorList>
            <person name="Kwak M.J."/>
            <person name="Jeong H."/>
            <person name="Madhaiyan M."/>
            <person name="Lee Y."/>
            <person name="Sa T.M."/>
            <person name="Oh T.K."/>
            <person name="Kim J.F."/>
        </authorList>
    </citation>
    <scope>NUCLEOTIDE SEQUENCE [LARGE SCALE GENOMIC DNA]</scope>
    <source>
        <strain evidence="1 2">CBMB20</strain>
    </source>
</reference>
<evidence type="ECO:0000313" key="1">
    <source>
        <dbReference type="EMBL" id="AIQ91153.1"/>
    </source>
</evidence>
<name>A0A089NZA6_9HYPH</name>
<organism evidence="1 2">
    <name type="scientific">Methylobacterium oryzae CBMB20</name>
    <dbReference type="NCBI Taxonomy" id="693986"/>
    <lineage>
        <taxon>Bacteria</taxon>
        <taxon>Pseudomonadati</taxon>
        <taxon>Pseudomonadota</taxon>
        <taxon>Alphaproteobacteria</taxon>
        <taxon>Hyphomicrobiales</taxon>
        <taxon>Methylobacteriaceae</taxon>
        <taxon>Methylobacterium</taxon>
    </lineage>
</organism>
<proteinExistence type="predicted"/>
<dbReference type="KEGG" id="mor:MOC_3398"/>
<accession>A0A089NZA6</accession>
<dbReference type="HOGENOM" id="CLU_3312624_0_0_5"/>
<evidence type="ECO:0000313" key="2">
    <source>
        <dbReference type="Proteomes" id="UP000029492"/>
    </source>
</evidence>